<keyword evidence="9" id="KW-1185">Reference proteome</keyword>
<dbReference type="InterPro" id="IPR003594">
    <property type="entry name" value="HATPase_dom"/>
</dbReference>
<proteinExistence type="inferred from homology"/>
<evidence type="ECO:0000256" key="6">
    <source>
        <dbReference type="SAM" id="SignalP"/>
    </source>
</evidence>
<dbReference type="AlphaFoldDB" id="A0AAV0AT24"/>
<dbReference type="PRINTS" id="PR00775">
    <property type="entry name" value="HEATSHOCK90"/>
</dbReference>
<evidence type="ECO:0000313" key="8">
    <source>
        <dbReference type="EMBL" id="CAH7672063.1"/>
    </source>
</evidence>
<dbReference type="EMBL" id="CALTRL010001313">
    <property type="protein sequence ID" value="CAH7672063.1"/>
    <property type="molecule type" value="Genomic_DNA"/>
</dbReference>
<dbReference type="Gene3D" id="1.20.120.790">
    <property type="entry name" value="Heat shock protein 90, C-terminal domain"/>
    <property type="match status" value="1"/>
</dbReference>
<dbReference type="SUPFAM" id="SSF55874">
    <property type="entry name" value="ATPase domain of HSP90 chaperone/DNA topoisomerase II/histidine kinase"/>
    <property type="match status" value="1"/>
</dbReference>
<evidence type="ECO:0000259" key="7">
    <source>
        <dbReference type="SMART" id="SM00387"/>
    </source>
</evidence>
<feature type="compositionally biased region" description="Basic and acidic residues" evidence="5">
    <location>
        <begin position="873"/>
        <end position="933"/>
    </location>
</feature>
<dbReference type="GO" id="GO:0051082">
    <property type="term" value="F:unfolded protein binding"/>
    <property type="evidence" value="ECO:0007669"/>
    <property type="project" value="InterPro"/>
</dbReference>
<dbReference type="SMART" id="SM00387">
    <property type="entry name" value="HATPase_c"/>
    <property type="match status" value="1"/>
</dbReference>
<dbReference type="GO" id="GO:0140662">
    <property type="term" value="F:ATP-dependent protein folding chaperone"/>
    <property type="evidence" value="ECO:0007669"/>
    <property type="project" value="InterPro"/>
</dbReference>
<feature type="region of interest" description="Disordered" evidence="5">
    <location>
        <begin position="286"/>
        <end position="383"/>
    </location>
</feature>
<keyword evidence="4" id="KW-0143">Chaperone</keyword>
<feature type="compositionally biased region" description="Acidic residues" evidence="5">
    <location>
        <begin position="364"/>
        <end position="377"/>
    </location>
</feature>
<sequence length="1006" mass="114286">MRLTRSKRLLTFITLSLVILNLSLSFASDSDDKLREEDVVVNGIPIEAIKPEQEVLMEKSQEKFEFQSDISRLMKVVVSHLYHDRDVFLRELVSNSGDALEKLRFASLTDPTVLDTAPALNISIIADKPSKRLIIRDSGVGMTREELQKNLGTIARSGTSEFLSKLEKGSQSDKASGTSSNLIGQFGLGFYSSFLVADKVLVSSKSNADDKQWIFQSDSNAAEFKISEDPRGPSLGRGTEITLYLKDDATEFLEVEKLKKLISTHSEYSTTAPIYIWTEKEVEVPIEEEPKKPEETETKDPETEGEKADQGSSETEEKKNKEKEKKDKSEKSEEEEKEEDKTEKGDNDDEGDNKEEEKDGDIKVDDEDEDADEEDESEKAPKTKIIKQQEWEQINTKGPIWTRDPKTVTDEEYISFYKSSTGKSETPTSWVHFKGDAGRTSFHGLIYIPDTLPADFYSKTYAQLDSVKLFVRKVLITKEPSPDFIPKWLNWIKVIIDADDLPLNVGRDSLQVTKSLKQIQNIVLKKFLDHLGSLSKKDPKKYTSLWTKIGTTLKVGAVEDTKNREKIAKLMRFQSSQSEKEEVSLEDYTSRRKKNQKQIYYIAGTGVTSKDLSKSPFVEKLVARGYEVLYLTEPMDEMLATSLATFDGMKFQDVAKKGLEMGDEEEDEAEKKSIEEYKTQFEPLSKYIKKELEEFVGDVVISNRLTTSPCAVVADSYAWTGNMERLMAAQNQQKGGDSSNFMLDFIKKAKKTFEINPKHPLIQGLLNKVEEAGEDDLILRDELKHVIRVLWDTSLVRSGFTVADSNVYFQRIEILLRKSIGVDELAKVEVGDIKPAPPIEEGPLDGRSGEEKDEKKGDEKIQLNSDGTSQSSDESKQDWQDWSKVKEKLKATGSDKLKKEGEEIKQGNQKNEEKDKEDKDKEGAEKDEKRLEEENKDVDEDEEEDDDDSDNNLDDDFDFSSKNFGEDLPDMKDFKEKLMKDFGPFKDELIKLFAEFEDDDDGDDDC</sequence>
<dbReference type="InterPro" id="IPR037196">
    <property type="entry name" value="HSP90_C"/>
</dbReference>
<dbReference type="GO" id="GO:0005524">
    <property type="term" value="F:ATP binding"/>
    <property type="evidence" value="ECO:0007669"/>
    <property type="project" value="UniProtKB-KW"/>
</dbReference>
<dbReference type="InterPro" id="IPR036890">
    <property type="entry name" value="HATPase_C_sf"/>
</dbReference>
<reference evidence="8" key="1">
    <citation type="submission" date="2022-06" db="EMBL/GenBank/DDBJ databases">
        <authorList>
            <consortium name="SYNGENTA / RWTH Aachen University"/>
        </authorList>
    </citation>
    <scope>NUCLEOTIDE SEQUENCE</scope>
</reference>
<evidence type="ECO:0000256" key="4">
    <source>
        <dbReference type="ARBA" id="ARBA00023186"/>
    </source>
</evidence>
<organism evidence="8 9">
    <name type="scientific">Phakopsora pachyrhizi</name>
    <name type="common">Asian soybean rust disease fungus</name>
    <dbReference type="NCBI Taxonomy" id="170000"/>
    <lineage>
        <taxon>Eukaryota</taxon>
        <taxon>Fungi</taxon>
        <taxon>Dikarya</taxon>
        <taxon>Basidiomycota</taxon>
        <taxon>Pucciniomycotina</taxon>
        <taxon>Pucciniomycetes</taxon>
        <taxon>Pucciniales</taxon>
        <taxon>Phakopsoraceae</taxon>
        <taxon>Phakopsora</taxon>
    </lineage>
</organism>
<dbReference type="Proteomes" id="UP001153365">
    <property type="component" value="Unassembled WGS sequence"/>
</dbReference>
<dbReference type="CDD" id="cd16927">
    <property type="entry name" value="HATPase_Hsp90-like"/>
    <property type="match status" value="1"/>
</dbReference>
<dbReference type="NCBIfam" id="NF003555">
    <property type="entry name" value="PRK05218.1"/>
    <property type="match status" value="1"/>
</dbReference>
<dbReference type="InterPro" id="IPR020568">
    <property type="entry name" value="Ribosomal_Su5_D2-typ_SF"/>
</dbReference>
<feature type="signal peptide" evidence="6">
    <location>
        <begin position="1"/>
        <end position="25"/>
    </location>
</feature>
<dbReference type="Gene3D" id="3.40.50.11260">
    <property type="match status" value="1"/>
</dbReference>
<evidence type="ECO:0000256" key="3">
    <source>
        <dbReference type="ARBA" id="ARBA00022840"/>
    </source>
</evidence>
<dbReference type="Gene3D" id="3.30.230.80">
    <property type="match status" value="1"/>
</dbReference>
<evidence type="ECO:0000256" key="1">
    <source>
        <dbReference type="ARBA" id="ARBA00008239"/>
    </source>
</evidence>
<dbReference type="GO" id="GO:0016887">
    <property type="term" value="F:ATP hydrolysis activity"/>
    <property type="evidence" value="ECO:0007669"/>
    <property type="project" value="InterPro"/>
</dbReference>
<dbReference type="InterPro" id="IPR019805">
    <property type="entry name" value="Heat_shock_protein_90_CS"/>
</dbReference>
<evidence type="ECO:0000313" key="9">
    <source>
        <dbReference type="Proteomes" id="UP001153365"/>
    </source>
</evidence>
<comment type="similarity">
    <text evidence="1">Belongs to the heat shock protein 90 family.</text>
</comment>
<evidence type="ECO:0000256" key="5">
    <source>
        <dbReference type="SAM" id="MobiDB-lite"/>
    </source>
</evidence>
<feature type="compositionally biased region" description="Polar residues" evidence="5">
    <location>
        <begin position="862"/>
        <end position="872"/>
    </location>
</feature>
<protein>
    <submittedName>
        <fullName evidence="8">Hsp90 protein-domain-containing protein</fullName>
    </submittedName>
</protein>
<evidence type="ECO:0000256" key="2">
    <source>
        <dbReference type="ARBA" id="ARBA00022741"/>
    </source>
</evidence>
<feature type="region of interest" description="Disordered" evidence="5">
    <location>
        <begin position="834"/>
        <end position="970"/>
    </location>
</feature>
<dbReference type="Gene3D" id="3.30.565.10">
    <property type="entry name" value="Histidine kinase-like ATPase, C-terminal domain"/>
    <property type="match status" value="1"/>
</dbReference>
<feature type="chain" id="PRO_5043964765" evidence="6">
    <location>
        <begin position="26"/>
        <end position="1006"/>
    </location>
</feature>
<feature type="compositionally biased region" description="Basic and acidic residues" evidence="5">
    <location>
        <begin position="847"/>
        <end position="861"/>
    </location>
</feature>
<dbReference type="Pfam" id="PF00183">
    <property type="entry name" value="HSP90"/>
    <property type="match status" value="1"/>
</dbReference>
<keyword evidence="3" id="KW-0067">ATP-binding</keyword>
<dbReference type="HAMAP" id="MF_00505">
    <property type="entry name" value="HSP90"/>
    <property type="match status" value="1"/>
</dbReference>
<name>A0AAV0AT24_PHAPC</name>
<dbReference type="InterPro" id="IPR001404">
    <property type="entry name" value="Hsp90_fam"/>
</dbReference>
<feature type="compositionally biased region" description="Acidic residues" evidence="5">
    <location>
        <begin position="934"/>
        <end position="958"/>
    </location>
</feature>
<dbReference type="InterPro" id="IPR020575">
    <property type="entry name" value="Hsp90_N"/>
</dbReference>
<dbReference type="Pfam" id="PF13589">
    <property type="entry name" value="HATPase_c_3"/>
    <property type="match status" value="1"/>
</dbReference>
<feature type="domain" description="Histidine kinase/HSP90-like ATPase" evidence="7">
    <location>
        <begin position="84"/>
        <end position="249"/>
    </location>
</feature>
<keyword evidence="2" id="KW-0547">Nucleotide-binding</keyword>
<accession>A0AAV0AT24</accession>
<dbReference type="PANTHER" id="PTHR11528">
    <property type="entry name" value="HEAT SHOCK PROTEIN 90 FAMILY MEMBER"/>
    <property type="match status" value="1"/>
</dbReference>
<dbReference type="SUPFAM" id="SSF110942">
    <property type="entry name" value="HSP90 C-terminal domain"/>
    <property type="match status" value="1"/>
</dbReference>
<keyword evidence="6" id="KW-0732">Signal</keyword>
<dbReference type="SUPFAM" id="SSF54211">
    <property type="entry name" value="Ribosomal protein S5 domain 2-like"/>
    <property type="match status" value="1"/>
</dbReference>
<comment type="caution">
    <text evidence="8">The sequence shown here is derived from an EMBL/GenBank/DDBJ whole genome shotgun (WGS) entry which is preliminary data.</text>
</comment>
<dbReference type="FunFam" id="3.30.565.10:FF:000005">
    <property type="entry name" value="Heat shock protein 90"/>
    <property type="match status" value="1"/>
</dbReference>
<dbReference type="PROSITE" id="PS00298">
    <property type="entry name" value="HSP90"/>
    <property type="match status" value="1"/>
</dbReference>
<gene>
    <name evidence="8" type="ORF">PPACK8108_LOCUS6844</name>
</gene>
<feature type="compositionally biased region" description="Basic and acidic residues" evidence="5">
    <location>
        <begin position="286"/>
        <end position="331"/>
    </location>
</feature>